<evidence type="ECO:0000256" key="3">
    <source>
        <dbReference type="ARBA" id="ARBA00023012"/>
    </source>
</evidence>
<evidence type="ECO:0000259" key="7">
    <source>
        <dbReference type="Pfam" id="PF07495"/>
    </source>
</evidence>
<evidence type="ECO:0008006" key="11">
    <source>
        <dbReference type="Google" id="ProtNLM"/>
    </source>
</evidence>
<dbReference type="Pfam" id="PF02518">
    <property type="entry name" value="HATPase_c"/>
    <property type="match status" value="1"/>
</dbReference>
<feature type="domain" description="Signal transduction histidine kinase subgroup 3 dimerisation and phosphoacceptor" evidence="8">
    <location>
        <begin position="782"/>
        <end position="845"/>
    </location>
</feature>
<reference evidence="9 10" key="1">
    <citation type="submission" date="2020-01" db="EMBL/GenBank/DDBJ databases">
        <authorList>
            <person name="Lee S.D."/>
        </authorList>
    </citation>
    <scope>NUCLEOTIDE SEQUENCE [LARGE SCALE GENOMIC DNA]</scope>
    <source>
        <strain evidence="9 10">SAP-35</strain>
    </source>
</reference>
<sequence length="987" mass="108843">MSKRLRRLTVGLVLTLWCQCALALNPAIKLGNLNHASWSEKDGIPSDVRCMAQTVDGWLWLGTTDGLYRFDGISFERVPLKSSRINSLSALANGDLLIAFVWDGLIALHPDGSTTELAGNEDTYRMGNFSGMMADREGAIWAVSMKGLFRHRKGQWENIGSSPDWATLASQVLVDQYDRVWYADGQGLYRYDRNSGKLMRMPDRGKRGPLIQSPDGRIWTSADGTLYPVAAPAAGAALPRSPEFNHLQSRSSGQFDRDGNFWAPHCPRGLCRIARAGDLPSQPINVAGLATDRLDQSWQLSAMPTTEVMEDREGNIWVMTASGLDRFRENKLLPLPLAAPSVISTMVKDSEGRLWMREEEHNRLWHLAEDGTAVADPRRDVSALITDRDGALLLAGKRDIERIYQGRSSRIPLPAPGGKPADLHVLGITDDGKVLWMASAQTGLMGRVNGEWKPRSAFKLPKRINMTAAGGTGQMWLSHSDGFLSLYDNDKLTRYDIGMVGQESGIFPGPQMVIGGDRGIAVLRGQKFEALAPHDAEVLRNVTGMAITPEGDRWLNGARGVVHIRRDAWEASVRQPSTPLVYEVIDALEGYPGRAAIVNRLPSVFNAGNGQLWFRATGGTVRLDTKALRPNTVKPTVRLLRVNTDAGSHPAGGRLLLPPDSRNFNIQYTAPGLRKPEAIRFQYQLQGVDQQWQDAGTRRAAYYNNIEPGRYVFQARAVNEDGIVSDAVAAMELEVAPTVTQTWWFKLACVGAGLLVLYSVYKYRLKNATDAISHQLQVRQDERERIARTLHDTILQTVQALILHVHHVALKLPGGSEPRERLEKILQNADHAIDEGRRQVQQLRNGPDIEQCLTRTGEMLSAIYTGTAFTLAVSGKRHALEPSILEDMCAIGQEAMHNAFQHAQASAVMVSLDYGSAVLVLRVVDNGRGIDDAEVADRIKAQHWGIIGLRERALRIGARLSISGKSGKGTTMELTLNNNLAYFEALA</sequence>
<feature type="chain" id="PRO_5047032665" description="Histidine kinase/HSP90-like ATPase domain-containing protein" evidence="5">
    <location>
        <begin position="24"/>
        <end position="987"/>
    </location>
</feature>
<feature type="domain" description="Histidine kinase/HSP90-like ATPase" evidence="6">
    <location>
        <begin position="892"/>
        <end position="977"/>
    </location>
</feature>
<dbReference type="EMBL" id="JAADJT010000008">
    <property type="protein sequence ID" value="NGZ86189.1"/>
    <property type="molecule type" value="Genomic_DNA"/>
</dbReference>
<dbReference type="InterPro" id="IPR011712">
    <property type="entry name" value="Sig_transdc_His_kin_sub3_dim/P"/>
</dbReference>
<dbReference type="Proteomes" id="UP000666369">
    <property type="component" value="Unassembled WGS sequence"/>
</dbReference>
<feature type="signal peptide" evidence="5">
    <location>
        <begin position="1"/>
        <end position="23"/>
    </location>
</feature>
<dbReference type="PANTHER" id="PTHR24421">
    <property type="entry name" value="NITRATE/NITRITE SENSOR PROTEIN NARX-RELATED"/>
    <property type="match status" value="1"/>
</dbReference>
<evidence type="ECO:0000259" key="8">
    <source>
        <dbReference type="Pfam" id="PF07730"/>
    </source>
</evidence>
<keyword evidence="3" id="KW-0902">Two-component regulatory system</keyword>
<dbReference type="SUPFAM" id="SSF63829">
    <property type="entry name" value="Calcium-dependent phosphotriesterase"/>
    <property type="match status" value="2"/>
</dbReference>
<dbReference type="Gene3D" id="2.60.40.10">
    <property type="entry name" value="Immunoglobulins"/>
    <property type="match status" value="1"/>
</dbReference>
<dbReference type="Gene3D" id="1.20.5.1930">
    <property type="match status" value="1"/>
</dbReference>
<name>A0ABX0FNS4_9BURK</name>
<dbReference type="InterPro" id="IPR015943">
    <property type="entry name" value="WD40/YVTN_repeat-like_dom_sf"/>
</dbReference>
<proteinExistence type="predicted"/>
<accession>A0ABX0FNS4</accession>
<evidence type="ECO:0000256" key="4">
    <source>
        <dbReference type="SAM" id="Coils"/>
    </source>
</evidence>
<keyword evidence="4" id="KW-0175">Coiled coil</keyword>
<keyword evidence="5" id="KW-0732">Signal</keyword>
<dbReference type="Gene3D" id="3.30.565.10">
    <property type="entry name" value="Histidine kinase-like ATPase, C-terminal domain"/>
    <property type="match status" value="1"/>
</dbReference>
<dbReference type="InterPro" id="IPR011123">
    <property type="entry name" value="Y_Y_Y"/>
</dbReference>
<dbReference type="Gene3D" id="2.130.10.10">
    <property type="entry name" value="YVTN repeat-like/Quinoprotein amine dehydrogenase"/>
    <property type="match status" value="2"/>
</dbReference>
<evidence type="ECO:0000313" key="10">
    <source>
        <dbReference type="Proteomes" id="UP000666369"/>
    </source>
</evidence>
<comment type="caution">
    <text evidence="9">The sequence shown here is derived from an EMBL/GenBank/DDBJ whole genome shotgun (WGS) entry which is preliminary data.</text>
</comment>
<dbReference type="RefSeq" id="WP_166105846.1">
    <property type="nucleotide sequence ID" value="NZ_JAADJT010000008.1"/>
</dbReference>
<dbReference type="InterPro" id="IPR036890">
    <property type="entry name" value="HATPase_C_sf"/>
</dbReference>
<feature type="domain" description="Two component regulator three Y" evidence="7">
    <location>
        <begin position="675"/>
        <end position="735"/>
    </location>
</feature>
<reference evidence="10" key="2">
    <citation type="submission" date="2023-07" db="EMBL/GenBank/DDBJ databases">
        <title>Duganella aceri sp. nov., isolated from tree sap.</title>
        <authorList>
            <person name="Kim I.S."/>
        </authorList>
    </citation>
    <scope>NUCLEOTIDE SEQUENCE [LARGE SCALE GENOMIC DNA]</scope>
    <source>
        <strain evidence="10">SAP-35</strain>
    </source>
</reference>
<evidence type="ECO:0000313" key="9">
    <source>
        <dbReference type="EMBL" id="NGZ86189.1"/>
    </source>
</evidence>
<dbReference type="InterPro" id="IPR050482">
    <property type="entry name" value="Sensor_HK_TwoCompSys"/>
</dbReference>
<evidence type="ECO:0000256" key="2">
    <source>
        <dbReference type="ARBA" id="ARBA00022777"/>
    </source>
</evidence>
<dbReference type="InterPro" id="IPR013783">
    <property type="entry name" value="Ig-like_fold"/>
</dbReference>
<keyword evidence="1" id="KW-0808">Transferase</keyword>
<dbReference type="InterPro" id="IPR003594">
    <property type="entry name" value="HATPase_dom"/>
</dbReference>
<dbReference type="Pfam" id="PF07495">
    <property type="entry name" value="Y_Y_Y"/>
    <property type="match status" value="1"/>
</dbReference>
<evidence type="ECO:0000256" key="1">
    <source>
        <dbReference type="ARBA" id="ARBA00022679"/>
    </source>
</evidence>
<protein>
    <recommendedName>
        <fullName evidence="11">Histidine kinase/HSP90-like ATPase domain-containing protein</fullName>
    </recommendedName>
</protein>
<dbReference type="SUPFAM" id="SSF55874">
    <property type="entry name" value="ATPase domain of HSP90 chaperone/DNA topoisomerase II/histidine kinase"/>
    <property type="match status" value="1"/>
</dbReference>
<feature type="coiled-coil region" evidence="4">
    <location>
        <begin position="819"/>
        <end position="846"/>
    </location>
</feature>
<evidence type="ECO:0000259" key="6">
    <source>
        <dbReference type="Pfam" id="PF02518"/>
    </source>
</evidence>
<keyword evidence="10" id="KW-1185">Reference proteome</keyword>
<dbReference type="PANTHER" id="PTHR24421:SF62">
    <property type="entry name" value="SENSORY TRANSDUCTION HISTIDINE KINASE"/>
    <property type="match status" value="1"/>
</dbReference>
<gene>
    <name evidence="9" type="ORF">GW587_18265</name>
</gene>
<evidence type="ECO:0000256" key="5">
    <source>
        <dbReference type="SAM" id="SignalP"/>
    </source>
</evidence>
<organism evidence="9 10">
    <name type="scientific">Duganella aceris</name>
    <dbReference type="NCBI Taxonomy" id="2703883"/>
    <lineage>
        <taxon>Bacteria</taxon>
        <taxon>Pseudomonadati</taxon>
        <taxon>Pseudomonadota</taxon>
        <taxon>Betaproteobacteria</taxon>
        <taxon>Burkholderiales</taxon>
        <taxon>Oxalobacteraceae</taxon>
        <taxon>Telluria group</taxon>
        <taxon>Duganella</taxon>
    </lineage>
</organism>
<dbReference type="CDD" id="cd16917">
    <property type="entry name" value="HATPase_UhpB-NarQ-NarX-like"/>
    <property type="match status" value="1"/>
</dbReference>
<keyword evidence="2" id="KW-0418">Kinase</keyword>
<dbReference type="Pfam" id="PF07730">
    <property type="entry name" value="HisKA_3"/>
    <property type="match status" value="1"/>
</dbReference>